<dbReference type="GO" id="GO:0000287">
    <property type="term" value="F:magnesium ion binding"/>
    <property type="evidence" value="ECO:0007669"/>
    <property type="project" value="TreeGrafter"/>
</dbReference>
<dbReference type="SUPFAM" id="SSF56784">
    <property type="entry name" value="HAD-like"/>
    <property type="match status" value="1"/>
</dbReference>
<dbReference type="AlphaFoldDB" id="A0AAF3FP72"/>
<evidence type="ECO:0000256" key="8">
    <source>
        <dbReference type="ARBA" id="ARBA00022842"/>
    </source>
</evidence>
<evidence type="ECO:0000256" key="4">
    <source>
        <dbReference type="ARBA" id="ARBA00015196"/>
    </source>
</evidence>
<protein>
    <recommendedName>
        <fullName evidence="4">Phosphoserine phosphatase</fullName>
        <ecNumber evidence="3">3.1.3.3</ecNumber>
    </recommendedName>
</protein>
<keyword evidence="5" id="KW-0028">Amino-acid biosynthesis</keyword>
<feature type="compositionally biased region" description="Basic and acidic residues" evidence="10">
    <location>
        <begin position="7"/>
        <end position="21"/>
    </location>
</feature>
<dbReference type="GO" id="GO:0006564">
    <property type="term" value="P:L-serine biosynthetic process"/>
    <property type="evidence" value="ECO:0007669"/>
    <property type="project" value="UniProtKB-KW"/>
</dbReference>
<organism evidence="11 12">
    <name type="scientific">Mesorhabditis belari</name>
    <dbReference type="NCBI Taxonomy" id="2138241"/>
    <lineage>
        <taxon>Eukaryota</taxon>
        <taxon>Metazoa</taxon>
        <taxon>Ecdysozoa</taxon>
        <taxon>Nematoda</taxon>
        <taxon>Chromadorea</taxon>
        <taxon>Rhabditida</taxon>
        <taxon>Rhabditina</taxon>
        <taxon>Rhabditomorpha</taxon>
        <taxon>Rhabditoidea</taxon>
        <taxon>Rhabditidae</taxon>
        <taxon>Mesorhabditinae</taxon>
        <taxon>Mesorhabditis</taxon>
    </lineage>
</organism>
<dbReference type="Gene3D" id="3.40.50.1000">
    <property type="entry name" value="HAD superfamily/HAD-like"/>
    <property type="match status" value="1"/>
</dbReference>
<dbReference type="InterPro" id="IPR036412">
    <property type="entry name" value="HAD-like_sf"/>
</dbReference>
<evidence type="ECO:0000256" key="10">
    <source>
        <dbReference type="SAM" id="MobiDB-lite"/>
    </source>
</evidence>
<dbReference type="PANTHER" id="PTHR43344:SF2">
    <property type="entry name" value="PHOSPHOSERINE PHOSPHATASE"/>
    <property type="match status" value="1"/>
</dbReference>
<evidence type="ECO:0000256" key="2">
    <source>
        <dbReference type="ARBA" id="ARBA00005135"/>
    </source>
</evidence>
<keyword evidence="8" id="KW-0460">Magnesium</keyword>
<evidence type="ECO:0000256" key="7">
    <source>
        <dbReference type="ARBA" id="ARBA00022801"/>
    </source>
</evidence>
<dbReference type="InterPro" id="IPR050582">
    <property type="entry name" value="HAD-like_SerB"/>
</dbReference>
<comment type="pathway">
    <text evidence="2">Amino-acid biosynthesis; L-serine biosynthesis; L-serine from 3-phospho-D-glycerate: step 3/3.</text>
</comment>
<evidence type="ECO:0000313" key="11">
    <source>
        <dbReference type="Proteomes" id="UP000887575"/>
    </source>
</evidence>
<evidence type="ECO:0000256" key="5">
    <source>
        <dbReference type="ARBA" id="ARBA00022605"/>
    </source>
</evidence>
<dbReference type="PANTHER" id="PTHR43344">
    <property type="entry name" value="PHOSPHOSERINE PHOSPHATASE"/>
    <property type="match status" value="1"/>
</dbReference>
<keyword evidence="7" id="KW-0378">Hydrolase</keyword>
<comment type="cofactor">
    <cofactor evidence="1">
        <name>Mg(2+)</name>
        <dbReference type="ChEBI" id="CHEBI:18420"/>
    </cofactor>
</comment>
<evidence type="ECO:0000256" key="9">
    <source>
        <dbReference type="ARBA" id="ARBA00023299"/>
    </source>
</evidence>
<evidence type="ECO:0000256" key="6">
    <source>
        <dbReference type="ARBA" id="ARBA00022723"/>
    </source>
</evidence>
<keyword evidence="9" id="KW-0718">Serine biosynthesis</keyword>
<feature type="region of interest" description="Disordered" evidence="10">
    <location>
        <begin position="1"/>
        <end position="24"/>
    </location>
</feature>
<proteinExistence type="predicted"/>
<evidence type="ECO:0000313" key="12">
    <source>
        <dbReference type="WBParaSite" id="MBELARI_LOCUS8890"/>
    </source>
</evidence>
<evidence type="ECO:0000256" key="1">
    <source>
        <dbReference type="ARBA" id="ARBA00001946"/>
    </source>
</evidence>
<evidence type="ECO:0000256" key="3">
    <source>
        <dbReference type="ARBA" id="ARBA00012640"/>
    </source>
</evidence>
<accession>A0AAF3FP72</accession>
<dbReference type="WBParaSite" id="MBELARI_LOCUS8890">
    <property type="protein sequence ID" value="MBELARI_LOCUS8890"/>
    <property type="gene ID" value="MBELARI_LOCUS8890"/>
</dbReference>
<dbReference type="GO" id="GO:0036424">
    <property type="term" value="F:L-phosphoserine phosphatase activity"/>
    <property type="evidence" value="ECO:0007669"/>
    <property type="project" value="TreeGrafter"/>
</dbReference>
<name>A0AAF3FP72_9BILA</name>
<keyword evidence="11" id="KW-1185">Reference proteome</keyword>
<dbReference type="GO" id="GO:0005737">
    <property type="term" value="C:cytoplasm"/>
    <property type="evidence" value="ECO:0007669"/>
    <property type="project" value="TreeGrafter"/>
</dbReference>
<reference evidence="12" key="1">
    <citation type="submission" date="2024-02" db="UniProtKB">
        <authorList>
            <consortium name="WormBaseParasite"/>
        </authorList>
    </citation>
    <scope>IDENTIFICATION</scope>
</reference>
<dbReference type="InterPro" id="IPR023214">
    <property type="entry name" value="HAD_sf"/>
</dbReference>
<dbReference type="Proteomes" id="UP000887575">
    <property type="component" value="Unassembled WGS sequence"/>
</dbReference>
<keyword evidence="6" id="KW-0479">Metal-binding</keyword>
<sequence>MMVEHHRRIDSDQKMEPKKVELEDETGEERAKRVWKMADCVCFDVDSTVCRDEAIDELANFLGVVYLVSGGFRSLIEPVADCLKISRTKIYANVLLFNEDGSYSGFDENELTSDSGSKEIGKPGVCALLKKKYGYENLVMIGDGATDYEAFPPADAFIGFGGNQIRENVRTNAPWYVYDFEVLRRELED</sequence>
<dbReference type="EC" id="3.1.3.3" evidence="3"/>